<dbReference type="Pfam" id="PF19781">
    <property type="entry name" value="DUF6266"/>
    <property type="match status" value="1"/>
</dbReference>
<accession>A0A420FHU7</accession>
<dbReference type="Proteomes" id="UP000286402">
    <property type="component" value="Unassembled WGS sequence"/>
</dbReference>
<organism evidence="1 2">
    <name type="scientific">Sphingobacterium siyangense</name>
    <dbReference type="NCBI Taxonomy" id="459529"/>
    <lineage>
        <taxon>Bacteria</taxon>
        <taxon>Pseudomonadati</taxon>
        <taxon>Bacteroidota</taxon>
        <taxon>Sphingobacteriia</taxon>
        <taxon>Sphingobacteriales</taxon>
        <taxon>Sphingobacteriaceae</taxon>
        <taxon>Sphingobacterium</taxon>
    </lineage>
</organism>
<proteinExistence type="predicted"/>
<reference evidence="1 2" key="1">
    <citation type="submission" date="2016-07" db="EMBL/GenBank/DDBJ databases">
        <title>Genome analysis of Sphingobacterium siyangense T12B17.</title>
        <authorList>
            <person name="Xu D."/>
            <person name="Su Y."/>
            <person name="Zheng S."/>
        </authorList>
    </citation>
    <scope>NUCLEOTIDE SEQUENCE [LARGE SCALE GENOMIC DNA]</scope>
    <source>
        <strain evidence="1 2">T12B17</strain>
    </source>
</reference>
<keyword evidence="2" id="KW-1185">Reference proteome</keyword>
<dbReference type="AlphaFoldDB" id="A0A420FHU7"/>
<protein>
    <submittedName>
        <fullName evidence="1">Uncharacterized protein</fullName>
    </submittedName>
</protein>
<dbReference type="EMBL" id="MCAQ01000027">
    <property type="protein sequence ID" value="RKF32509.1"/>
    <property type="molecule type" value="Genomic_DNA"/>
</dbReference>
<name>A0A420FHU7_9SPHI</name>
<comment type="caution">
    <text evidence="1">The sequence shown here is derived from an EMBL/GenBank/DDBJ whole genome shotgun (WGS) entry which is preliminary data.</text>
</comment>
<evidence type="ECO:0000313" key="2">
    <source>
        <dbReference type="Proteomes" id="UP000286402"/>
    </source>
</evidence>
<evidence type="ECO:0000313" key="1">
    <source>
        <dbReference type="EMBL" id="RKF32509.1"/>
    </source>
</evidence>
<gene>
    <name evidence="1" type="ORF">BCY89_15150</name>
</gene>
<sequence>MLLLVKFQMKKRKQNKTIGMLLTQQKFYLVSQYLKPLASVIKDGFAQYVRREKGKHLSARNLAMAHAIKYAVKGDYPEQYIDPAFILLSDGSVQGISVKDVTLENDALWLHFDGGEITPLNHDDELLLVAYDPIAGVAIRNEAVVTRSSSGLRLELPDYMQNVRLDVFVLVRDRNRNRYSRSQYVGRV</sequence>
<dbReference type="InterPro" id="IPR046233">
    <property type="entry name" value="DUF6266"/>
</dbReference>